<comment type="caution">
    <text evidence="3">The sequence shown here is derived from an EMBL/GenBank/DDBJ whole genome shotgun (WGS) entry which is preliminary data.</text>
</comment>
<dbReference type="SMART" id="SM00422">
    <property type="entry name" value="HTH_MERR"/>
    <property type="match status" value="1"/>
</dbReference>
<reference evidence="3 4" key="1">
    <citation type="submission" date="2017-08" db="EMBL/GenBank/DDBJ databases">
        <title>Virgibacillus indicus sp. nov. and Virgibacillus profoundi sp. nov, two moderately halophilic bacteria isolated from marine sediment by using the Microfluidic Streak Plate.</title>
        <authorList>
            <person name="Xu B."/>
            <person name="Hu B."/>
            <person name="Wang J."/>
            <person name="Zhu Y."/>
            <person name="Huang L."/>
            <person name="Du W."/>
            <person name="Huang Y."/>
        </authorList>
    </citation>
    <scope>NUCLEOTIDE SEQUENCE [LARGE SCALE GENOMIC DNA]</scope>
    <source>
        <strain evidence="3 4">IO3-P2-C2</strain>
    </source>
</reference>
<dbReference type="AlphaFoldDB" id="A0A265N8N7"/>
<keyword evidence="4" id="KW-1185">Reference proteome</keyword>
<gene>
    <name evidence="3" type="ORF">CIL03_13770</name>
</gene>
<dbReference type="EMBL" id="NPMS01000006">
    <property type="protein sequence ID" value="OZU88185.1"/>
    <property type="molecule type" value="Genomic_DNA"/>
</dbReference>
<dbReference type="SUPFAM" id="SSF46955">
    <property type="entry name" value="Putative DNA-binding domain"/>
    <property type="match status" value="1"/>
</dbReference>
<dbReference type="InterPro" id="IPR000551">
    <property type="entry name" value="MerR-type_HTH_dom"/>
</dbReference>
<evidence type="ECO:0000313" key="4">
    <source>
        <dbReference type="Proteomes" id="UP000216498"/>
    </source>
</evidence>
<evidence type="ECO:0000256" key="1">
    <source>
        <dbReference type="ARBA" id="ARBA00023125"/>
    </source>
</evidence>
<protein>
    <submittedName>
        <fullName evidence="3">MerR family transcriptional regulator</fullName>
    </submittedName>
</protein>
<sequence length="131" mass="15623">MNKEETYSISELAAYFGIATRTIRYYEELGLIHPRRSEGGQRIFSKKERIRLQLVFRGKKYGFSLEEIREMIQLFDQDPSGKQQLQKTIEYGTGKIGEVSKRIDEMKNLRSEMEYLIMDFKVRLDELEREK</sequence>
<dbReference type="OrthoDB" id="9791488at2"/>
<dbReference type="Proteomes" id="UP000216498">
    <property type="component" value="Unassembled WGS sequence"/>
</dbReference>
<dbReference type="InterPro" id="IPR047057">
    <property type="entry name" value="MerR_fam"/>
</dbReference>
<name>A0A265N8N7_9BACI</name>
<keyword evidence="1" id="KW-0238">DNA-binding</keyword>
<dbReference type="PANTHER" id="PTHR30204:SF58">
    <property type="entry name" value="HTH-TYPE TRANSCRIPTIONAL REGULATOR YFMP"/>
    <property type="match status" value="1"/>
</dbReference>
<proteinExistence type="predicted"/>
<organism evidence="3 4">
    <name type="scientific">Virgibacillus indicus</name>
    <dbReference type="NCBI Taxonomy" id="2024554"/>
    <lineage>
        <taxon>Bacteria</taxon>
        <taxon>Bacillati</taxon>
        <taxon>Bacillota</taxon>
        <taxon>Bacilli</taxon>
        <taxon>Bacillales</taxon>
        <taxon>Bacillaceae</taxon>
        <taxon>Virgibacillus</taxon>
    </lineage>
</organism>
<dbReference type="GO" id="GO:0003677">
    <property type="term" value="F:DNA binding"/>
    <property type="evidence" value="ECO:0007669"/>
    <property type="project" value="UniProtKB-KW"/>
</dbReference>
<evidence type="ECO:0000259" key="2">
    <source>
        <dbReference type="PROSITE" id="PS50937"/>
    </source>
</evidence>
<accession>A0A265N8N7</accession>
<evidence type="ECO:0000313" key="3">
    <source>
        <dbReference type="EMBL" id="OZU88185.1"/>
    </source>
</evidence>
<feature type="domain" description="HTH merR-type" evidence="2">
    <location>
        <begin position="6"/>
        <end position="74"/>
    </location>
</feature>
<dbReference type="PROSITE" id="PS50937">
    <property type="entry name" value="HTH_MERR_2"/>
    <property type="match status" value="1"/>
</dbReference>
<dbReference type="Pfam" id="PF13411">
    <property type="entry name" value="MerR_1"/>
    <property type="match status" value="1"/>
</dbReference>
<dbReference type="RefSeq" id="WP_094886442.1">
    <property type="nucleotide sequence ID" value="NZ_NPMS01000006.1"/>
</dbReference>
<dbReference type="PANTHER" id="PTHR30204">
    <property type="entry name" value="REDOX-CYCLING DRUG-SENSING TRANSCRIPTIONAL ACTIVATOR SOXR"/>
    <property type="match status" value="1"/>
</dbReference>
<dbReference type="InterPro" id="IPR009061">
    <property type="entry name" value="DNA-bd_dom_put_sf"/>
</dbReference>
<dbReference type="Gene3D" id="1.10.1660.10">
    <property type="match status" value="1"/>
</dbReference>
<dbReference type="GO" id="GO:0003700">
    <property type="term" value="F:DNA-binding transcription factor activity"/>
    <property type="evidence" value="ECO:0007669"/>
    <property type="project" value="InterPro"/>
</dbReference>